<keyword evidence="1" id="KW-0472">Membrane</keyword>
<accession>A0ABP6BGG1</accession>
<gene>
    <name evidence="2" type="ORF">GCM10009862_02690</name>
</gene>
<comment type="caution">
    <text evidence="2">The sequence shown here is derived from an EMBL/GenBank/DDBJ whole genome shotgun (WGS) entry which is preliminary data.</text>
</comment>
<keyword evidence="1" id="KW-1133">Transmembrane helix</keyword>
<dbReference type="SUPFAM" id="SSF53448">
    <property type="entry name" value="Nucleotide-diphospho-sugar transferases"/>
    <property type="match status" value="1"/>
</dbReference>
<evidence type="ECO:0000313" key="3">
    <source>
        <dbReference type="Proteomes" id="UP001500274"/>
    </source>
</evidence>
<feature type="transmembrane region" description="Helical" evidence="1">
    <location>
        <begin position="470"/>
        <end position="486"/>
    </location>
</feature>
<proteinExistence type="predicted"/>
<dbReference type="Gene3D" id="3.90.550.10">
    <property type="entry name" value="Spore Coat Polysaccharide Biosynthesis Protein SpsA, Chain A"/>
    <property type="match status" value="1"/>
</dbReference>
<evidence type="ECO:0008006" key="4">
    <source>
        <dbReference type="Google" id="ProtNLM"/>
    </source>
</evidence>
<feature type="transmembrane region" description="Helical" evidence="1">
    <location>
        <begin position="560"/>
        <end position="579"/>
    </location>
</feature>
<feature type="transmembrane region" description="Helical" evidence="1">
    <location>
        <begin position="251"/>
        <end position="270"/>
    </location>
</feature>
<dbReference type="EMBL" id="BAAARI010000002">
    <property type="protein sequence ID" value="GAA2567468.1"/>
    <property type="molecule type" value="Genomic_DNA"/>
</dbReference>
<dbReference type="InterPro" id="IPR029044">
    <property type="entry name" value="Nucleotide-diphossugar_trans"/>
</dbReference>
<keyword evidence="3" id="KW-1185">Reference proteome</keyword>
<dbReference type="PANTHER" id="PTHR43685">
    <property type="entry name" value="GLYCOSYLTRANSFERASE"/>
    <property type="match status" value="1"/>
</dbReference>
<feature type="transmembrane region" description="Helical" evidence="1">
    <location>
        <begin position="493"/>
        <end position="513"/>
    </location>
</feature>
<feature type="transmembrane region" description="Helical" evidence="1">
    <location>
        <begin position="439"/>
        <end position="458"/>
    </location>
</feature>
<reference evidence="3" key="1">
    <citation type="journal article" date="2019" name="Int. J. Syst. Evol. Microbiol.">
        <title>The Global Catalogue of Microorganisms (GCM) 10K type strain sequencing project: providing services to taxonomists for standard genome sequencing and annotation.</title>
        <authorList>
            <consortium name="The Broad Institute Genomics Platform"/>
            <consortium name="The Broad Institute Genome Sequencing Center for Infectious Disease"/>
            <person name="Wu L."/>
            <person name="Ma J."/>
        </authorList>
    </citation>
    <scope>NUCLEOTIDE SEQUENCE [LARGE SCALE GENOMIC DNA]</scope>
    <source>
        <strain evidence="3">JCM 16365</strain>
    </source>
</reference>
<feature type="transmembrane region" description="Helical" evidence="1">
    <location>
        <begin position="354"/>
        <end position="383"/>
    </location>
</feature>
<feature type="transmembrane region" description="Helical" evidence="1">
    <location>
        <begin position="519"/>
        <end position="548"/>
    </location>
</feature>
<dbReference type="Proteomes" id="UP001500274">
    <property type="component" value="Unassembled WGS sequence"/>
</dbReference>
<feature type="transmembrane region" description="Helical" evidence="1">
    <location>
        <begin position="403"/>
        <end position="427"/>
    </location>
</feature>
<feature type="transmembrane region" description="Helical" evidence="1">
    <location>
        <begin position="290"/>
        <end position="310"/>
    </location>
</feature>
<name>A0ABP6BGG1_9MICO</name>
<dbReference type="PANTHER" id="PTHR43685:SF3">
    <property type="entry name" value="SLR2126 PROTEIN"/>
    <property type="match status" value="1"/>
</dbReference>
<feature type="transmembrane region" description="Helical" evidence="1">
    <location>
        <begin position="658"/>
        <end position="681"/>
    </location>
</feature>
<dbReference type="Pfam" id="PF13641">
    <property type="entry name" value="Glyco_tranf_2_3"/>
    <property type="match status" value="1"/>
</dbReference>
<dbReference type="InterPro" id="IPR050834">
    <property type="entry name" value="Glycosyltransf_2"/>
</dbReference>
<protein>
    <recommendedName>
        <fullName evidence="4">Glycosyl transferase</fullName>
    </recommendedName>
</protein>
<feature type="transmembrane region" description="Helical" evidence="1">
    <location>
        <begin position="913"/>
        <end position="935"/>
    </location>
</feature>
<feature type="transmembrane region" description="Helical" evidence="1">
    <location>
        <begin position="725"/>
        <end position="743"/>
    </location>
</feature>
<organism evidence="2 3">
    <name type="scientific">Microbacterium binotii</name>
    <dbReference type="NCBI Taxonomy" id="462710"/>
    <lineage>
        <taxon>Bacteria</taxon>
        <taxon>Bacillati</taxon>
        <taxon>Actinomycetota</taxon>
        <taxon>Actinomycetes</taxon>
        <taxon>Micrococcales</taxon>
        <taxon>Microbacteriaceae</taxon>
        <taxon>Microbacterium</taxon>
    </lineage>
</organism>
<evidence type="ECO:0000256" key="1">
    <source>
        <dbReference type="SAM" id="Phobius"/>
    </source>
</evidence>
<dbReference type="RefSeq" id="WP_344226149.1">
    <property type="nucleotide sequence ID" value="NZ_BAAARI010000002.1"/>
</dbReference>
<evidence type="ECO:0000313" key="2">
    <source>
        <dbReference type="EMBL" id="GAA2567468.1"/>
    </source>
</evidence>
<keyword evidence="1" id="KW-0812">Transmembrane</keyword>
<sequence>MSARVHALLVVRPEGRTAAAAHLERTLSALSAQTRRVDALTIVLCGGDSALTQLVTASGAEGVITAGASTSFADAVRLASVRISGEFVWLLAQDTAPEPEALQRLLAGLERAPSVAVVAPKLVEWDEPARIASLGVTMTTLGRAVEMVQDELDQGQHDGDEDVLGADVRGLLVRADLWRTLRGVDPALGGADEGLDLGVRARLAGHRVSLVPTARVAVAGDGVAGLPAAPTRRARRRRAYARRLAQIHRRLAYAPAAAVPLHLLSLIPLALWRAAALLVAKQPSRVLPEWGASIVAFFRWGAIAASRGVIRRSRSVAWSQLSLLRITRSTLRQRFDADADADAMNRPVRGELHFFTGGGAWLVLAGLVVSAAAFPALLAWPALGGGALQPLRATLGQLWADAAFGLRATGLGVAGPADPFAAVVALLGSLWPADPSRILVVLWLAALPLAVLGGWFAATRLTSRSLLRNTAAVAWALAPTFWSALVDGRPTGVIVHLLLPWLFYAGAVAHRSWAAAGAASLLLAGVLACAPSLAPALILVWMLAMMLVVVARGGRGAGQIVWTGVPALALFAPLIWAQLHGGTVWGLVADPGPVWAGPQAGADAAGRFALATGFPSTDFAGWAGLLGSTTIAPFVTAVVVLVAPLAVLALLSLLTPRWMVAGVLLVIALLGIATAFAAVGLAVSVDTRGTPVALWPGAALSLAWLGIVAAATVTLDSGVPARAGGLRVFGAVAVIGTLALLAVPSVTAMGRGQSELQSGSPSTLPAYVAAQGRDDSNVGTIVLSPLADGSVAAQVVWGGSETLSGGSTLDATRSVASASDQEVAALTADLVTSTSEDVVARVAAAGIRFIVVAPETSDESDAARALRLSAQTALDQRDDLDVVGATPKGTLWRVTTDVAERPAPSAELVRQGWAVAAVQLVVVAIALLLSFPTAASRREARRTPRTVGPRSREEQV</sequence>
<feature type="transmembrane region" description="Helical" evidence="1">
    <location>
        <begin position="631"/>
        <end position="651"/>
    </location>
</feature>
<feature type="transmembrane region" description="Helical" evidence="1">
    <location>
        <begin position="693"/>
        <end position="713"/>
    </location>
</feature>